<dbReference type="InterPro" id="IPR000866">
    <property type="entry name" value="AhpC/TSA"/>
</dbReference>
<dbReference type="InterPro" id="IPR017937">
    <property type="entry name" value="Thioredoxin_CS"/>
</dbReference>
<accession>A0A3E1EWF4</accession>
<feature type="compositionally biased region" description="Polar residues" evidence="5">
    <location>
        <begin position="33"/>
        <end position="45"/>
    </location>
</feature>
<evidence type="ECO:0000256" key="2">
    <source>
        <dbReference type="ARBA" id="ARBA00022748"/>
    </source>
</evidence>
<dbReference type="OrthoDB" id="1069091at2"/>
<gene>
    <name evidence="8" type="ORF">DXU93_10095</name>
</gene>
<organism evidence="8 9">
    <name type="scientific">Brumimicrobium aurantiacum</name>
    <dbReference type="NCBI Taxonomy" id="1737063"/>
    <lineage>
        <taxon>Bacteria</taxon>
        <taxon>Pseudomonadati</taxon>
        <taxon>Bacteroidota</taxon>
        <taxon>Flavobacteriia</taxon>
        <taxon>Flavobacteriales</taxon>
        <taxon>Crocinitomicaceae</taxon>
        <taxon>Brumimicrobium</taxon>
    </lineage>
</organism>
<evidence type="ECO:0000256" key="1">
    <source>
        <dbReference type="ARBA" id="ARBA00004196"/>
    </source>
</evidence>
<proteinExistence type="predicted"/>
<name>A0A3E1EWF4_9FLAO</name>
<evidence type="ECO:0000313" key="9">
    <source>
        <dbReference type="Proteomes" id="UP000257127"/>
    </source>
</evidence>
<dbReference type="RefSeq" id="WP_116881171.1">
    <property type="nucleotide sequence ID" value="NZ_QURB01000006.1"/>
</dbReference>
<evidence type="ECO:0000256" key="6">
    <source>
        <dbReference type="SAM" id="SignalP"/>
    </source>
</evidence>
<dbReference type="PROSITE" id="PS51257">
    <property type="entry name" value="PROKAR_LIPOPROTEIN"/>
    <property type="match status" value="1"/>
</dbReference>
<dbReference type="EMBL" id="QURB01000006">
    <property type="protein sequence ID" value="RFC53890.1"/>
    <property type="molecule type" value="Genomic_DNA"/>
</dbReference>
<keyword evidence="9" id="KW-1185">Reference proteome</keyword>
<dbReference type="GO" id="GO:0017004">
    <property type="term" value="P:cytochrome complex assembly"/>
    <property type="evidence" value="ECO:0007669"/>
    <property type="project" value="UniProtKB-KW"/>
</dbReference>
<feature type="signal peptide" evidence="6">
    <location>
        <begin position="1"/>
        <end position="19"/>
    </location>
</feature>
<evidence type="ECO:0000256" key="3">
    <source>
        <dbReference type="ARBA" id="ARBA00023157"/>
    </source>
</evidence>
<protein>
    <submittedName>
        <fullName evidence="8">DUF4369 domain-containing protein</fullName>
    </submittedName>
</protein>
<dbReference type="Pfam" id="PF00578">
    <property type="entry name" value="AhpC-TSA"/>
    <property type="match status" value="1"/>
</dbReference>
<reference evidence="8 9" key="1">
    <citation type="submission" date="2018-08" db="EMBL/GenBank/DDBJ databases">
        <title>The draft genome squence of Brumimicrobium sp. N62.</title>
        <authorList>
            <person name="Du Z.-J."/>
            <person name="Luo H.-R."/>
        </authorList>
    </citation>
    <scope>NUCLEOTIDE SEQUENCE [LARGE SCALE GENOMIC DNA]</scope>
    <source>
        <strain evidence="8 9">N62</strain>
    </source>
</reference>
<dbReference type="CDD" id="cd02966">
    <property type="entry name" value="TlpA_like_family"/>
    <property type="match status" value="1"/>
</dbReference>
<dbReference type="PANTHER" id="PTHR42852">
    <property type="entry name" value="THIOL:DISULFIDE INTERCHANGE PROTEIN DSBE"/>
    <property type="match status" value="1"/>
</dbReference>
<evidence type="ECO:0000256" key="5">
    <source>
        <dbReference type="SAM" id="MobiDB-lite"/>
    </source>
</evidence>
<dbReference type="GO" id="GO:0030313">
    <property type="term" value="C:cell envelope"/>
    <property type="evidence" value="ECO:0007669"/>
    <property type="project" value="UniProtKB-SubCell"/>
</dbReference>
<dbReference type="InterPro" id="IPR013766">
    <property type="entry name" value="Thioredoxin_domain"/>
</dbReference>
<evidence type="ECO:0000256" key="4">
    <source>
        <dbReference type="ARBA" id="ARBA00023284"/>
    </source>
</evidence>
<dbReference type="AlphaFoldDB" id="A0A3E1EWF4"/>
<comment type="caution">
    <text evidence="8">The sequence shown here is derived from an EMBL/GenBank/DDBJ whole genome shotgun (WGS) entry which is preliminary data.</text>
</comment>
<dbReference type="SUPFAM" id="SSF52833">
    <property type="entry name" value="Thioredoxin-like"/>
    <property type="match status" value="1"/>
</dbReference>
<dbReference type="Proteomes" id="UP000257127">
    <property type="component" value="Unassembled WGS sequence"/>
</dbReference>
<dbReference type="PROSITE" id="PS51352">
    <property type="entry name" value="THIOREDOXIN_2"/>
    <property type="match status" value="1"/>
</dbReference>
<keyword evidence="3" id="KW-1015">Disulfide bond</keyword>
<dbReference type="PROSITE" id="PS00194">
    <property type="entry name" value="THIOREDOXIN_1"/>
    <property type="match status" value="1"/>
</dbReference>
<keyword evidence="4" id="KW-0676">Redox-active center</keyword>
<comment type="subcellular location">
    <subcellularLocation>
        <location evidence="1">Cell envelope</location>
    </subcellularLocation>
</comment>
<evidence type="ECO:0000313" key="8">
    <source>
        <dbReference type="EMBL" id="RFC53890.1"/>
    </source>
</evidence>
<keyword evidence="2" id="KW-0201">Cytochrome c-type biogenesis</keyword>
<dbReference type="Gene3D" id="3.40.30.10">
    <property type="entry name" value="Glutaredoxin"/>
    <property type="match status" value="1"/>
</dbReference>
<feature type="domain" description="Thioredoxin" evidence="7">
    <location>
        <begin position="274"/>
        <end position="414"/>
    </location>
</feature>
<feature type="chain" id="PRO_5017788284" evidence="6">
    <location>
        <begin position="20"/>
        <end position="414"/>
    </location>
</feature>
<sequence length="414" mass="47044">MIKKSIYVLLLSASFMACSSEENEVKTNDDSAVETSTSQENTSGNLMKDPNEVPNVTINGVLKNGAKATLVLEANTDRGTIVINKVTTDADGNFTLKGAIEGMGLYQLRLAERLKENQEPKVIPLTLTPDDELSLTLNFNDFNRSVEYSGTEWAEPLNGYMTEMNKYIDWQMSIVNPQQYKQEDLMKMVMEKKAPMDAYIVEEIKNDPDNPAHILLMTNLMPMMGYDNYDIENLKMLKEVHKAYEESYPGHPMTANIGSQVAQLEQGYKDYKDFKENNIAPEISLPNPEGETMNLSDLRGKYVLIDFWASWCGPCRVENPNVVRLYNKYKGDKFEIFSVSLDKDKEKWKKAIDADGLIWDYHVSELTGWDTDLIQKYQFNGIPHTVLIDPDGKVIAEKLRGPGLERKLQELFGK</sequence>
<dbReference type="PANTHER" id="PTHR42852:SF6">
    <property type="entry name" value="THIOL:DISULFIDE INTERCHANGE PROTEIN DSBE"/>
    <property type="match status" value="1"/>
</dbReference>
<dbReference type="InterPro" id="IPR036249">
    <property type="entry name" value="Thioredoxin-like_sf"/>
</dbReference>
<dbReference type="InterPro" id="IPR050553">
    <property type="entry name" value="Thioredoxin_ResA/DsbE_sf"/>
</dbReference>
<keyword evidence="6" id="KW-0732">Signal</keyword>
<evidence type="ECO:0000259" key="7">
    <source>
        <dbReference type="PROSITE" id="PS51352"/>
    </source>
</evidence>
<feature type="region of interest" description="Disordered" evidence="5">
    <location>
        <begin position="23"/>
        <end position="52"/>
    </location>
</feature>